<evidence type="ECO:0000256" key="1">
    <source>
        <dbReference type="ARBA" id="ARBA00005381"/>
    </source>
</evidence>
<protein>
    <submittedName>
        <fullName evidence="3">Adenylate cyclase</fullName>
    </submittedName>
</protein>
<dbReference type="CDD" id="cd07302">
    <property type="entry name" value="CHD"/>
    <property type="match status" value="1"/>
</dbReference>
<dbReference type="InterPro" id="IPR032026">
    <property type="entry name" value="Ad_Cy_reg"/>
</dbReference>
<accession>A0A1H7TA67</accession>
<dbReference type="Pfam" id="PF00211">
    <property type="entry name" value="Guanylate_cyc"/>
    <property type="match status" value="1"/>
</dbReference>
<dbReference type="GO" id="GO:0035556">
    <property type="term" value="P:intracellular signal transduction"/>
    <property type="evidence" value="ECO:0007669"/>
    <property type="project" value="InterPro"/>
</dbReference>
<sequence>MAEDTANGRPTPPEFALIQAEVERNLLGGDVKYTRAQATAAAGVPLERAQRLWVAMGFAVDSNPDTPMFTDVDVDALRTITSLVDMGIIDAELEVPVTRALGQSFARLAEWQLGLLNSHILDRVKQAGGSDQADVLAVAAQATLVAEQMLPALEKLQSYVWRRHLASNAARFLDSAGDGTDSRTLVIGFADMVGYTSLTRRIDIDELTRLLEDFESTAMTVINQGRGWVIKNLGDEVMFAVEDPADAARIALALQDAALATVDLPALRVGLAMGPVLLRFGDVYGSVVNIAARLTSSARPGAVLVDATLAAALEGEDDLELRSLRSLRVRGFSRLKAYALRRAHDT</sequence>
<dbReference type="InterPro" id="IPR050697">
    <property type="entry name" value="Adenylyl/Guanylyl_Cyclase_3/4"/>
</dbReference>
<dbReference type="SUPFAM" id="SSF55073">
    <property type="entry name" value="Nucleotide cyclase"/>
    <property type="match status" value="1"/>
</dbReference>
<dbReference type="Pfam" id="PF16701">
    <property type="entry name" value="Ad_Cy_reg"/>
    <property type="match status" value="1"/>
</dbReference>
<comment type="similarity">
    <text evidence="1">Belongs to the adenylyl cyclase class-3 family.</text>
</comment>
<dbReference type="Gene3D" id="3.30.70.1230">
    <property type="entry name" value="Nucleotide cyclase"/>
    <property type="match status" value="1"/>
</dbReference>
<name>A0A1H7TA67_9NOCA</name>
<evidence type="ECO:0000313" key="3">
    <source>
        <dbReference type="EMBL" id="SEL81166.1"/>
    </source>
</evidence>
<dbReference type="EMBL" id="FOAW01000015">
    <property type="protein sequence ID" value="SEL81166.1"/>
    <property type="molecule type" value="Genomic_DNA"/>
</dbReference>
<dbReference type="Proteomes" id="UP000198677">
    <property type="component" value="Unassembled WGS sequence"/>
</dbReference>
<evidence type="ECO:0000259" key="2">
    <source>
        <dbReference type="PROSITE" id="PS50125"/>
    </source>
</evidence>
<dbReference type="AlphaFoldDB" id="A0A1H7TA67"/>
<dbReference type="RefSeq" id="WP_072750657.1">
    <property type="nucleotide sequence ID" value="NZ_FOAW01000015.1"/>
</dbReference>
<dbReference type="PANTHER" id="PTHR43081">
    <property type="entry name" value="ADENYLATE CYCLASE, TERMINAL-DIFFERENTIATION SPECIFIC-RELATED"/>
    <property type="match status" value="1"/>
</dbReference>
<keyword evidence="4" id="KW-1185">Reference proteome</keyword>
<organism evidence="3 4">
    <name type="scientific">Rhodococcus maanshanensis</name>
    <dbReference type="NCBI Taxonomy" id="183556"/>
    <lineage>
        <taxon>Bacteria</taxon>
        <taxon>Bacillati</taxon>
        <taxon>Actinomycetota</taxon>
        <taxon>Actinomycetes</taxon>
        <taxon>Mycobacteriales</taxon>
        <taxon>Nocardiaceae</taxon>
        <taxon>Rhodococcus</taxon>
    </lineage>
</organism>
<evidence type="ECO:0000313" key="4">
    <source>
        <dbReference type="Proteomes" id="UP000198677"/>
    </source>
</evidence>
<proteinExistence type="inferred from homology"/>
<reference evidence="4" key="1">
    <citation type="submission" date="2016-10" db="EMBL/GenBank/DDBJ databases">
        <authorList>
            <person name="Varghese N."/>
            <person name="Submissions S."/>
        </authorList>
    </citation>
    <scope>NUCLEOTIDE SEQUENCE [LARGE SCALE GENOMIC DNA]</scope>
    <source>
        <strain evidence="4">DSM 44675</strain>
    </source>
</reference>
<feature type="domain" description="Guanylate cyclase" evidence="2">
    <location>
        <begin position="186"/>
        <end position="295"/>
    </location>
</feature>
<dbReference type="OrthoDB" id="310836at2"/>
<dbReference type="GO" id="GO:0006171">
    <property type="term" value="P:cAMP biosynthetic process"/>
    <property type="evidence" value="ECO:0007669"/>
    <property type="project" value="TreeGrafter"/>
</dbReference>
<dbReference type="InterPro" id="IPR001054">
    <property type="entry name" value="A/G_cyclase"/>
</dbReference>
<gene>
    <name evidence="3" type="ORF">SAMN05444583_11541</name>
</gene>
<dbReference type="PROSITE" id="PS50125">
    <property type="entry name" value="GUANYLATE_CYCLASE_2"/>
    <property type="match status" value="1"/>
</dbReference>
<dbReference type="GO" id="GO:0004016">
    <property type="term" value="F:adenylate cyclase activity"/>
    <property type="evidence" value="ECO:0007669"/>
    <property type="project" value="UniProtKB-ARBA"/>
</dbReference>
<dbReference type="InterPro" id="IPR029787">
    <property type="entry name" value="Nucleotide_cyclase"/>
</dbReference>
<dbReference type="PANTHER" id="PTHR43081:SF19">
    <property type="entry name" value="PH-SENSITIVE ADENYLATE CYCLASE RV1264"/>
    <property type="match status" value="1"/>
</dbReference>